<protein>
    <submittedName>
        <fullName evidence="1">Uncharacterized protein</fullName>
    </submittedName>
</protein>
<dbReference type="AlphaFoldDB" id="A0A1M4UXT2"/>
<sequence>MGRTQFRDNLAVAAEDYTDWSVAVSRSFGPAEVSLGYFGTDASARASFGKLADNRLLLSSLPIDRHRRQNEKGAGRRLFRISAATAQTQLSTTLPALPLSIRSKPCWNSSIGSWWVSTLPSGKPESTNWVILYQVSYILRP</sequence>
<evidence type="ECO:0000313" key="2">
    <source>
        <dbReference type="Proteomes" id="UP000242857"/>
    </source>
</evidence>
<dbReference type="Proteomes" id="UP000242857">
    <property type="component" value="Unassembled WGS sequence"/>
</dbReference>
<reference evidence="2" key="1">
    <citation type="submission" date="2016-11" db="EMBL/GenBank/DDBJ databases">
        <authorList>
            <person name="Varghese N."/>
            <person name="Submissions S."/>
        </authorList>
    </citation>
    <scope>NUCLEOTIDE SEQUENCE [LARGE SCALE GENOMIC DNA]</scope>
    <source>
        <strain evidence="2">DSM 14834</strain>
    </source>
</reference>
<proteinExistence type="predicted"/>
<organism evidence="1 2">
    <name type="scientific">Thermomonas hydrothermalis</name>
    <dbReference type="NCBI Taxonomy" id="213588"/>
    <lineage>
        <taxon>Bacteria</taxon>
        <taxon>Pseudomonadati</taxon>
        <taxon>Pseudomonadota</taxon>
        <taxon>Gammaproteobacteria</taxon>
        <taxon>Lysobacterales</taxon>
        <taxon>Lysobacteraceae</taxon>
        <taxon>Thermomonas</taxon>
    </lineage>
</organism>
<evidence type="ECO:0000313" key="1">
    <source>
        <dbReference type="EMBL" id="SHE61526.1"/>
    </source>
</evidence>
<dbReference type="EMBL" id="FQUK01000009">
    <property type="protein sequence ID" value="SHE61526.1"/>
    <property type="molecule type" value="Genomic_DNA"/>
</dbReference>
<gene>
    <name evidence="1" type="ORF">SAMN02745204_00794</name>
</gene>
<name>A0A1M4UXT2_9GAMM</name>
<keyword evidence="2" id="KW-1185">Reference proteome</keyword>
<accession>A0A1M4UXT2</accession>